<dbReference type="InterPro" id="IPR011063">
    <property type="entry name" value="TilS/TtcA_N"/>
</dbReference>
<evidence type="ECO:0000313" key="11">
    <source>
        <dbReference type="Proteomes" id="UP000215185"/>
    </source>
</evidence>
<dbReference type="InterPro" id="IPR012795">
    <property type="entry name" value="tRNA_Ile_lys_synt_N"/>
</dbReference>
<dbReference type="NCBIfam" id="TIGR02432">
    <property type="entry name" value="lysidine_TilS_N"/>
    <property type="match status" value="1"/>
</dbReference>
<dbReference type="GO" id="GO:0006400">
    <property type="term" value="P:tRNA modification"/>
    <property type="evidence" value="ECO:0007669"/>
    <property type="project" value="UniProtKB-UniRule"/>
</dbReference>
<dbReference type="KEGG" id="smen:SAMEA4412692_1852"/>
<organism evidence="10 11">
    <name type="scientific">Streptococcus merionis</name>
    <dbReference type="NCBI Taxonomy" id="400065"/>
    <lineage>
        <taxon>Bacteria</taxon>
        <taxon>Bacillati</taxon>
        <taxon>Bacillota</taxon>
        <taxon>Bacilli</taxon>
        <taxon>Lactobacillales</taxon>
        <taxon>Streptococcaceae</taxon>
        <taxon>Streptococcus</taxon>
    </lineage>
</organism>
<evidence type="ECO:0000256" key="4">
    <source>
        <dbReference type="ARBA" id="ARBA00022694"/>
    </source>
</evidence>
<dbReference type="Proteomes" id="UP000215185">
    <property type="component" value="Chromosome 1"/>
</dbReference>
<comment type="similarity">
    <text evidence="8">Belongs to the tRNA(Ile)-lysidine synthase family.</text>
</comment>
<dbReference type="EC" id="6.3.4.19" evidence="8"/>
<evidence type="ECO:0000259" key="9">
    <source>
        <dbReference type="SMART" id="SM00977"/>
    </source>
</evidence>
<protein>
    <recommendedName>
        <fullName evidence="8">tRNA(Ile)-lysidine synthase</fullName>
        <ecNumber evidence="8">6.3.4.19</ecNumber>
    </recommendedName>
    <alternativeName>
        <fullName evidence="8">tRNA(Ile)-2-lysyl-cytidine synthase</fullName>
    </alternativeName>
    <alternativeName>
        <fullName evidence="8">tRNA(Ile)-lysidine synthetase</fullName>
    </alternativeName>
</protein>
<reference evidence="10 11" key="1">
    <citation type="submission" date="2017-06" db="EMBL/GenBank/DDBJ databases">
        <authorList>
            <consortium name="Pathogen Informatics"/>
        </authorList>
    </citation>
    <scope>NUCLEOTIDE SEQUENCE [LARGE SCALE GENOMIC DNA]</scope>
    <source>
        <strain evidence="10 11">NCTC13788</strain>
    </source>
</reference>
<evidence type="ECO:0000256" key="3">
    <source>
        <dbReference type="ARBA" id="ARBA00022598"/>
    </source>
</evidence>
<evidence type="ECO:0000256" key="7">
    <source>
        <dbReference type="ARBA" id="ARBA00048539"/>
    </source>
</evidence>
<keyword evidence="6 8" id="KW-0067">ATP-binding</keyword>
<sequence length="423" mass="50165">MIRDKFLKVASERHFFDNHQKVLIAVSGGLDSMNLLEWMLNFQEQFQIEIGIAHVHHGQRPESDLEADYLESYARKHQIPFHFSKFTGQFSESYARDFRYRFFKECMKTYGYTALLTAHHADDQAETILMRIIRGSRLRHLSGMAERQSFGSGELIRPLLTFTKSELEPLFHFEDESNASLDYFRNRIRQNYLPQLSEENPRLSQHLNYLAQEVGDLSQSLAYFIKAIHYQNLAVFRVYPEAVQRQFLQDYLQQFPKLNIHKAQFEDLLHIIQTQKNKTLPIKQGYRLILTYEEFYLEKIQPETDEEVKPFVLQSENLVFYGDFQFGFNQRIKNADQKLYLHSENPVYLRTRQPGDQIQINGYHRKVRRWLIDQKIPLFERNKLLLIEQDQKILGIAGIVVSDLSKSPKNDTMKNILYIKKIK</sequence>
<evidence type="ECO:0000256" key="5">
    <source>
        <dbReference type="ARBA" id="ARBA00022741"/>
    </source>
</evidence>
<dbReference type="Pfam" id="PF01171">
    <property type="entry name" value="ATP_bind_3"/>
    <property type="match status" value="1"/>
</dbReference>
<dbReference type="HAMAP" id="MF_01161">
    <property type="entry name" value="tRNA_Ile_lys_synt"/>
    <property type="match status" value="1"/>
</dbReference>
<dbReference type="SUPFAM" id="SSF56037">
    <property type="entry name" value="PheT/TilS domain"/>
    <property type="match status" value="1"/>
</dbReference>
<evidence type="ECO:0000313" key="10">
    <source>
        <dbReference type="EMBL" id="SNU90429.1"/>
    </source>
</evidence>
<dbReference type="RefSeq" id="WP_018373554.1">
    <property type="nucleotide sequence ID" value="NZ_LT906439.1"/>
</dbReference>
<dbReference type="SUPFAM" id="SSF52402">
    <property type="entry name" value="Adenine nucleotide alpha hydrolases-like"/>
    <property type="match status" value="1"/>
</dbReference>
<keyword evidence="3 8" id="KW-0436">Ligase</keyword>
<dbReference type="OrthoDB" id="9807403at2"/>
<evidence type="ECO:0000256" key="8">
    <source>
        <dbReference type="HAMAP-Rule" id="MF_01161"/>
    </source>
</evidence>
<dbReference type="GO" id="GO:0005524">
    <property type="term" value="F:ATP binding"/>
    <property type="evidence" value="ECO:0007669"/>
    <property type="project" value="UniProtKB-UniRule"/>
</dbReference>
<dbReference type="AlphaFoldDB" id="A0A239SYV4"/>
<evidence type="ECO:0000256" key="1">
    <source>
        <dbReference type="ARBA" id="ARBA00004496"/>
    </source>
</evidence>
<dbReference type="eggNOG" id="COG0037">
    <property type="taxonomic scope" value="Bacteria"/>
</dbReference>
<evidence type="ECO:0000256" key="6">
    <source>
        <dbReference type="ARBA" id="ARBA00022840"/>
    </source>
</evidence>
<keyword evidence="11" id="KW-1185">Reference proteome</keyword>
<dbReference type="Pfam" id="PF11734">
    <property type="entry name" value="TilS_C"/>
    <property type="match status" value="1"/>
</dbReference>
<dbReference type="InterPro" id="IPR012094">
    <property type="entry name" value="tRNA_Ile_lys_synt"/>
</dbReference>
<feature type="domain" description="Lysidine-tRNA(Ile) synthetase C-terminal" evidence="9">
    <location>
        <begin position="347"/>
        <end position="418"/>
    </location>
</feature>
<name>A0A239SYV4_9STRE</name>
<proteinExistence type="inferred from homology"/>
<comment type="domain">
    <text evidence="8">The N-terminal region contains the highly conserved SGGXDS motif, predicted to be a P-loop motif involved in ATP binding.</text>
</comment>
<comment type="subcellular location">
    <subcellularLocation>
        <location evidence="1 8">Cytoplasm</location>
    </subcellularLocation>
</comment>
<keyword evidence="4 8" id="KW-0819">tRNA processing</keyword>
<dbReference type="GO" id="GO:0032267">
    <property type="term" value="F:tRNA(Ile)-lysidine synthase activity"/>
    <property type="evidence" value="ECO:0007669"/>
    <property type="project" value="UniProtKB-EC"/>
</dbReference>
<dbReference type="GO" id="GO:0005737">
    <property type="term" value="C:cytoplasm"/>
    <property type="evidence" value="ECO:0007669"/>
    <property type="project" value="UniProtKB-SubCell"/>
</dbReference>
<dbReference type="InterPro" id="IPR012796">
    <property type="entry name" value="Lysidine-tRNA-synth_C"/>
</dbReference>
<gene>
    <name evidence="8 10" type="primary">tilS</name>
    <name evidence="10" type="ORF">SAMEA4412692_01852</name>
</gene>
<keyword evidence="2 8" id="KW-0963">Cytoplasm</keyword>
<dbReference type="CDD" id="cd01992">
    <property type="entry name" value="TilS_N"/>
    <property type="match status" value="1"/>
</dbReference>
<dbReference type="Gene3D" id="3.40.50.620">
    <property type="entry name" value="HUPs"/>
    <property type="match status" value="1"/>
</dbReference>
<dbReference type="SMART" id="SM00977">
    <property type="entry name" value="TilS_C"/>
    <property type="match status" value="1"/>
</dbReference>
<feature type="binding site" evidence="8">
    <location>
        <begin position="27"/>
        <end position="32"/>
    </location>
    <ligand>
        <name>ATP</name>
        <dbReference type="ChEBI" id="CHEBI:30616"/>
    </ligand>
</feature>
<accession>A0A239SYV4</accession>
<dbReference type="PANTHER" id="PTHR43033">
    <property type="entry name" value="TRNA(ILE)-LYSIDINE SYNTHASE-RELATED"/>
    <property type="match status" value="1"/>
</dbReference>
<dbReference type="STRING" id="1123308.GCA_000380085_00979"/>
<keyword evidence="5 8" id="KW-0547">Nucleotide-binding</keyword>
<comment type="catalytic activity">
    <reaction evidence="7 8">
        <text>cytidine(34) in tRNA(Ile2) + L-lysine + ATP = lysidine(34) in tRNA(Ile2) + AMP + diphosphate + H(+)</text>
        <dbReference type="Rhea" id="RHEA:43744"/>
        <dbReference type="Rhea" id="RHEA-COMP:10625"/>
        <dbReference type="Rhea" id="RHEA-COMP:10670"/>
        <dbReference type="ChEBI" id="CHEBI:15378"/>
        <dbReference type="ChEBI" id="CHEBI:30616"/>
        <dbReference type="ChEBI" id="CHEBI:32551"/>
        <dbReference type="ChEBI" id="CHEBI:33019"/>
        <dbReference type="ChEBI" id="CHEBI:82748"/>
        <dbReference type="ChEBI" id="CHEBI:83665"/>
        <dbReference type="ChEBI" id="CHEBI:456215"/>
        <dbReference type="EC" id="6.3.4.19"/>
    </reaction>
</comment>
<evidence type="ECO:0000256" key="2">
    <source>
        <dbReference type="ARBA" id="ARBA00022490"/>
    </source>
</evidence>
<dbReference type="EMBL" id="LT906439">
    <property type="protein sequence ID" value="SNU90429.1"/>
    <property type="molecule type" value="Genomic_DNA"/>
</dbReference>
<dbReference type="NCBIfam" id="TIGR02433">
    <property type="entry name" value="lysidine_TilS_C"/>
    <property type="match status" value="1"/>
</dbReference>
<comment type="function">
    <text evidence="8">Ligates lysine onto the cytidine present at position 34 of the AUA codon-specific tRNA(Ile) that contains the anticodon CAU, in an ATP-dependent manner. Cytidine is converted to lysidine, thus changing the amino acid specificity of the tRNA from methionine to isoleucine.</text>
</comment>
<dbReference type="InterPro" id="IPR014729">
    <property type="entry name" value="Rossmann-like_a/b/a_fold"/>
</dbReference>
<dbReference type="PANTHER" id="PTHR43033:SF1">
    <property type="entry name" value="TRNA(ILE)-LYSIDINE SYNTHASE-RELATED"/>
    <property type="match status" value="1"/>
</dbReference>